<dbReference type="EMBL" id="VFOW01000001">
    <property type="protein sequence ID" value="TQL78790.1"/>
    <property type="molecule type" value="Genomic_DNA"/>
</dbReference>
<comment type="caution">
    <text evidence="2">The sequence shown here is derived from an EMBL/GenBank/DDBJ whole genome shotgun (WGS) entry which is preliminary data.</text>
</comment>
<keyword evidence="3" id="KW-1185">Reference proteome</keyword>
<proteinExistence type="predicted"/>
<dbReference type="InParanoid" id="A0A543B236"/>
<dbReference type="RefSeq" id="WP_142043609.1">
    <property type="nucleotide sequence ID" value="NZ_JBHTGS010000003.1"/>
</dbReference>
<evidence type="ECO:0000313" key="2">
    <source>
        <dbReference type="EMBL" id="TQL78790.1"/>
    </source>
</evidence>
<sequence length="922" mass="103829">MTDADLATGRAAGTSELMMPPHFMLRVAPLAWERLEGLRFGRTVEWADAVLELEGRLQGWSTPLSDAIEPLVSGETDDDHRRALINLRRDIFNLRTPRNPDRARETMARLSPELAAELEEWLKTSLAYRQLRRDGTGVFKDEVVDRRRVLQRLAALPVLRAGIMLASPSLDEALPTYLKAAPEHLSKRNRRIERSVSEYVYRTIAKTSPFSTLTPVSLGTFTTDSDIDEGLLSVDGDALGPDRLTSHTRLNMAILARVGEAIVADDEMLDDLPIAISSGWTTDRKRVRYMRRQRRMGDAAAAMTLDTFDENVFYLAHSDIVDDLFSLLPAASTRRLSEIRQLLHEKSPDDRAMDNVRRYLRHLVRLNLLTVPMLVVNIHAPDPVTDFATRLGGLGRPWATALAEDLRGLNQSVASFRECSVDERRVVLRDLHSAVKKTLSRLGVENPESPRTILYEDATIPDGSVRASAEGWKEGAAADLRQLARILPLFDMMSSHRLMVRGFFHARFGRSGRCDDLVKFTHEFHLDVYDQYLNFAASHKTFRDNEYQDQENWFKMAEVTALDDARRMLISEMRRRYAAHGDDSEELVLDNDFIEAVAAKMPVLNEELDPRAYFVQVGDVDGERRVVLNRTYTGLSLLFSRFQHCFPDQDGAGLTGALRDHLREVTPDGAVLAEVTGGYDTSNLNMHAAVTEYEIVCPGEVSFRDTEDQIPVEDLYLEGDEATGTVKLKSRRLGKEVIPVYLGFLMPMALPEMQRLLLTFSRTRVAILDLWSGTDQPLGDDEIGGHPRVRLGDIVLVRRVWKTDPSNLPEGIIGAEGAERILGWRRWAKRHSLPRHVFVTPDKVDVEDSEENGGGVSFGKPQFVDFEDDFSLNLLDHIARSANRRLVFTEMLPDSDGLVAKGESGEQYVSEITIEINEAGTK</sequence>
<name>A0A543B236_9ACTN</name>
<dbReference type="Proteomes" id="UP000317043">
    <property type="component" value="Unassembled WGS sequence"/>
</dbReference>
<organism evidence="2 3">
    <name type="scientific">Stackebrandtia endophytica</name>
    <dbReference type="NCBI Taxonomy" id="1496996"/>
    <lineage>
        <taxon>Bacteria</taxon>
        <taxon>Bacillati</taxon>
        <taxon>Actinomycetota</taxon>
        <taxon>Actinomycetes</taxon>
        <taxon>Glycomycetales</taxon>
        <taxon>Glycomycetaceae</taxon>
        <taxon>Stackebrandtia</taxon>
    </lineage>
</organism>
<feature type="domain" description="Lantibiotic dehydratase N-terminal" evidence="1">
    <location>
        <begin position="156"/>
        <end position="840"/>
    </location>
</feature>
<dbReference type="InterPro" id="IPR006827">
    <property type="entry name" value="Lant_deHydtase_N"/>
</dbReference>
<evidence type="ECO:0000313" key="3">
    <source>
        <dbReference type="Proteomes" id="UP000317043"/>
    </source>
</evidence>
<accession>A0A543B236</accession>
<dbReference type="Pfam" id="PF04738">
    <property type="entry name" value="Lant_dehydr_N"/>
    <property type="match status" value="1"/>
</dbReference>
<protein>
    <submittedName>
        <fullName evidence="2">Lantibiotic biosynthesis dehydratase-like protein</fullName>
    </submittedName>
</protein>
<dbReference type="OrthoDB" id="2442707at2"/>
<reference evidence="2 3" key="1">
    <citation type="submission" date="2019-06" db="EMBL/GenBank/DDBJ databases">
        <title>Sequencing the genomes of 1000 actinobacteria strains.</title>
        <authorList>
            <person name="Klenk H.-P."/>
        </authorList>
    </citation>
    <scope>NUCLEOTIDE SEQUENCE [LARGE SCALE GENOMIC DNA]</scope>
    <source>
        <strain evidence="2 3">DSM 45928</strain>
    </source>
</reference>
<gene>
    <name evidence="2" type="ORF">FB566_4384</name>
</gene>
<dbReference type="AlphaFoldDB" id="A0A543B236"/>
<evidence type="ECO:0000259" key="1">
    <source>
        <dbReference type="Pfam" id="PF04738"/>
    </source>
</evidence>